<organism evidence="2 3">
    <name type="scientific">Phyllostomus discolor</name>
    <name type="common">pale spear-nosed bat</name>
    <dbReference type="NCBI Taxonomy" id="89673"/>
    <lineage>
        <taxon>Eukaryota</taxon>
        <taxon>Metazoa</taxon>
        <taxon>Chordata</taxon>
        <taxon>Craniata</taxon>
        <taxon>Vertebrata</taxon>
        <taxon>Euteleostomi</taxon>
        <taxon>Mammalia</taxon>
        <taxon>Eutheria</taxon>
        <taxon>Laurasiatheria</taxon>
        <taxon>Chiroptera</taxon>
        <taxon>Yangochiroptera</taxon>
        <taxon>Phyllostomidae</taxon>
        <taxon>Phyllostominae</taxon>
        <taxon>Phyllostomus</taxon>
    </lineage>
</organism>
<name>A0A833YJT6_9CHIR</name>
<feature type="compositionally biased region" description="Polar residues" evidence="1">
    <location>
        <begin position="151"/>
        <end position="166"/>
    </location>
</feature>
<sequence>MVKVTPAGPSHSPFVPLLSTCSLQPRLGALQSRVTERGAGARAAGWVPGARPSPRSSSAVHDHPGESTARGAGARGRGGRPSAREGDWFCLRRFHLSSLTPSTHSPLRAGLRPLPSGELLIPPFLSLPEHVRCVLYMFGNADVHELRGTQSRLPASSGTLPSTPQCPSAACPPLPLQGGSVAG</sequence>
<reference evidence="2 3" key="1">
    <citation type="journal article" date="2020" name="Nature">
        <title>Six reference-quality genomes reveal evolution of bat adaptations.</title>
        <authorList>
            <person name="Jebb D."/>
            <person name="Huang Z."/>
            <person name="Pippel M."/>
            <person name="Hughes G.M."/>
            <person name="Lavrichenko K."/>
            <person name="Devanna P."/>
            <person name="Winkler S."/>
            <person name="Jermiin L.S."/>
            <person name="Skirmuntt E.C."/>
            <person name="Katzourakis A."/>
            <person name="Burkitt-Gray L."/>
            <person name="Ray D.A."/>
            <person name="Sullivan K.A.M."/>
            <person name="Roscito J.G."/>
            <person name="Kirilenko B.M."/>
            <person name="Davalos L.M."/>
            <person name="Corthals A.P."/>
            <person name="Power M.L."/>
            <person name="Jones G."/>
            <person name="Ransome R.D."/>
            <person name="Dechmann D.K.N."/>
            <person name="Locatelli A.G."/>
            <person name="Puechmaille S.J."/>
            <person name="Fedrigo O."/>
            <person name="Jarvis E.D."/>
            <person name="Hiller M."/>
            <person name="Vernes S.C."/>
            <person name="Myers E.W."/>
            <person name="Teeling E.C."/>
        </authorList>
    </citation>
    <scope>NUCLEOTIDE SEQUENCE [LARGE SCALE GENOMIC DNA]</scope>
    <source>
        <strain evidence="2">Bat1K_MPI-CBG_1</strain>
    </source>
</reference>
<evidence type="ECO:0000256" key="1">
    <source>
        <dbReference type="SAM" id="MobiDB-lite"/>
    </source>
</evidence>
<feature type="region of interest" description="Disordered" evidence="1">
    <location>
        <begin position="40"/>
        <end position="82"/>
    </location>
</feature>
<protein>
    <submittedName>
        <fullName evidence="2">Uncharacterized protein</fullName>
    </submittedName>
</protein>
<feature type="region of interest" description="Disordered" evidence="1">
    <location>
        <begin position="151"/>
        <end position="183"/>
    </location>
</feature>
<proteinExistence type="predicted"/>
<comment type="caution">
    <text evidence="2">The sequence shown here is derived from an EMBL/GenBank/DDBJ whole genome shotgun (WGS) entry which is preliminary data.</text>
</comment>
<dbReference type="Proteomes" id="UP000664940">
    <property type="component" value="Unassembled WGS sequence"/>
</dbReference>
<feature type="compositionally biased region" description="Low complexity" evidence="1">
    <location>
        <begin position="50"/>
        <end position="59"/>
    </location>
</feature>
<evidence type="ECO:0000313" key="2">
    <source>
        <dbReference type="EMBL" id="KAF6075083.1"/>
    </source>
</evidence>
<dbReference type="EMBL" id="JABVXQ010000015">
    <property type="protein sequence ID" value="KAF6075083.1"/>
    <property type="molecule type" value="Genomic_DNA"/>
</dbReference>
<gene>
    <name evidence="2" type="ORF">HJG60_009481</name>
</gene>
<evidence type="ECO:0000313" key="3">
    <source>
        <dbReference type="Proteomes" id="UP000664940"/>
    </source>
</evidence>
<accession>A0A833YJT6</accession>
<dbReference type="AlphaFoldDB" id="A0A833YJT6"/>